<reference evidence="1 2" key="1">
    <citation type="journal article" date="2019" name="Environ. Microbiol.">
        <title>Species interactions and distinct microbial communities in high Arctic permafrost affected cryosols are associated with the CH4 and CO2 gas fluxes.</title>
        <authorList>
            <person name="Altshuler I."/>
            <person name="Hamel J."/>
            <person name="Turney S."/>
            <person name="Magnuson E."/>
            <person name="Levesque R."/>
            <person name="Greer C."/>
            <person name="Whyte L.G."/>
        </authorList>
    </citation>
    <scope>NUCLEOTIDE SEQUENCE [LARGE SCALE GENOMIC DNA]</scope>
    <source>
        <strain evidence="1 2">42</strain>
    </source>
</reference>
<dbReference type="EMBL" id="RCZH01000005">
    <property type="protein sequence ID" value="TPG41567.1"/>
    <property type="molecule type" value="Genomic_DNA"/>
</dbReference>
<evidence type="ECO:0000313" key="2">
    <source>
        <dbReference type="Proteomes" id="UP000319700"/>
    </source>
</evidence>
<comment type="caution">
    <text evidence="1">The sequence shown here is derived from an EMBL/GenBank/DDBJ whole genome shotgun (WGS) entry which is preliminary data.</text>
</comment>
<dbReference type="AlphaFoldDB" id="A0A502EVI4"/>
<name>A0A502EVI4_9FLAO</name>
<protein>
    <submittedName>
        <fullName evidence="1">Uncharacterized protein</fullName>
    </submittedName>
</protein>
<sequence length="61" mass="7461">MLGILAAFFLFHKFCPRIVRIKQIYADFFYLYLKICVHLFDPHNPWAKHFFIKIRNKALFV</sequence>
<keyword evidence="2" id="KW-1185">Reference proteome</keyword>
<proteinExistence type="predicted"/>
<evidence type="ECO:0000313" key="1">
    <source>
        <dbReference type="EMBL" id="TPG41567.1"/>
    </source>
</evidence>
<dbReference type="Proteomes" id="UP000319700">
    <property type="component" value="Unassembled WGS sequence"/>
</dbReference>
<organism evidence="1 2">
    <name type="scientific">Flavobacterium pectinovorum</name>
    <dbReference type="NCBI Taxonomy" id="29533"/>
    <lineage>
        <taxon>Bacteria</taxon>
        <taxon>Pseudomonadati</taxon>
        <taxon>Bacteroidota</taxon>
        <taxon>Flavobacteriia</taxon>
        <taxon>Flavobacteriales</taxon>
        <taxon>Flavobacteriaceae</taxon>
        <taxon>Flavobacterium</taxon>
    </lineage>
</organism>
<gene>
    <name evidence="1" type="ORF">EAH81_08770</name>
</gene>
<accession>A0A502EVI4</accession>